<protein>
    <submittedName>
        <fullName evidence="1">Uncharacterized protein</fullName>
    </submittedName>
</protein>
<dbReference type="AlphaFoldDB" id="A0A397UCC7"/>
<accession>A0A397UCC7</accession>
<sequence>MHYLWSPRILNLKRLKNRNEKSIVLEYTLHRFYFTLAFSFQKFHNIFPNCDLKNSIRKTVDNYLSISSKVLVELT</sequence>
<proteinExistence type="predicted"/>
<dbReference type="EMBL" id="QKWP01002112">
    <property type="protein sequence ID" value="RIB04776.1"/>
    <property type="molecule type" value="Genomic_DNA"/>
</dbReference>
<gene>
    <name evidence="1" type="ORF">C2G38_656109</name>
</gene>
<reference evidence="1 2" key="1">
    <citation type="submission" date="2018-06" db="EMBL/GenBank/DDBJ databases">
        <title>Comparative genomics reveals the genomic features of Rhizophagus irregularis, R. cerebriforme, R. diaphanum and Gigaspora rosea, and their symbiotic lifestyle signature.</title>
        <authorList>
            <person name="Morin E."/>
            <person name="San Clemente H."/>
            <person name="Chen E.C.H."/>
            <person name="De La Providencia I."/>
            <person name="Hainaut M."/>
            <person name="Kuo A."/>
            <person name="Kohler A."/>
            <person name="Murat C."/>
            <person name="Tang N."/>
            <person name="Roy S."/>
            <person name="Loubradou J."/>
            <person name="Henrissat B."/>
            <person name="Grigoriev I.V."/>
            <person name="Corradi N."/>
            <person name="Roux C."/>
            <person name="Martin F.M."/>
        </authorList>
    </citation>
    <scope>NUCLEOTIDE SEQUENCE [LARGE SCALE GENOMIC DNA]</scope>
    <source>
        <strain evidence="1 2">DAOM 194757</strain>
    </source>
</reference>
<keyword evidence="2" id="KW-1185">Reference proteome</keyword>
<organism evidence="1 2">
    <name type="scientific">Gigaspora rosea</name>
    <dbReference type="NCBI Taxonomy" id="44941"/>
    <lineage>
        <taxon>Eukaryota</taxon>
        <taxon>Fungi</taxon>
        <taxon>Fungi incertae sedis</taxon>
        <taxon>Mucoromycota</taxon>
        <taxon>Glomeromycotina</taxon>
        <taxon>Glomeromycetes</taxon>
        <taxon>Diversisporales</taxon>
        <taxon>Gigasporaceae</taxon>
        <taxon>Gigaspora</taxon>
    </lineage>
</organism>
<evidence type="ECO:0000313" key="2">
    <source>
        <dbReference type="Proteomes" id="UP000266673"/>
    </source>
</evidence>
<name>A0A397UCC7_9GLOM</name>
<comment type="caution">
    <text evidence="1">The sequence shown here is derived from an EMBL/GenBank/DDBJ whole genome shotgun (WGS) entry which is preliminary data.</text>
</comment>
<evidence type="ECO:0000313" key="1">
    <source>
        <dbReference type="EMBL" id="RIB04776.1"/>
    </source>
</evidence>
<dbReference type="Proteomes" id="UP000266673">
    <property type="component" value="Unassembled WGS sequence"/>
</dbReference>